<evidence type="ECO:0000313" key="2">
    <source>
        <dbReference type="EMBL" id="CAG5120618.1"/>
    </source>
</evidence>
<dbReference type="AlphaFoldDB" id="A0A8S3YWK9"/>
<evidence type="ECO:0000313" key="3">
    <source>
        <dbReference type="Proteomes" id="UP000678393"/>
    </source>
</evidence>
<dbReference type="Proteomes" id="UP000678393">
    <property type="component" value="Unassembled WGS sequence"/>
</dbReference>
<protein>
    <submittedName>
        <fullName evidence="2">Uncharacterized protein</fullName>
    </submittedName>
</protein>
<feature type="region of interest" description="Disordered" evidence="1">
    <location>
        <begin position="1"/>
        <end position="46"/>
    </location>
</feature>
<organism evidence="2 3">
    <name type="scientific">Candidula unifasciata</name>
    <dbReference type="NCBI Taxonomy" id="100452"/>
    <lineage>
        <taxon>Eukaryota</taxon>
        <taxon>Metazoa</taxon>
        <taxon>Spiralia</taxon>
        <taxon>Lophotrochozoa</taxon>
        <taxon>Mollusca</taxon>
        <taxon>Gastropoda</taxon>
        <taxon>Heterobranchia</taxon>
        <taxon>Euthyneura</taxon>
        <taxon>Panpulmonata</taxon>
        <taxon>Eupulmonata</taxon>
        <taxon>Stylommatophora</taxon>
        <taxon>Helicina</taxon>
        <taxon>Helicoidea</taxon>
        <taxon>Geomitridae</taxon>
        <taxon>Candidula</taxon>
    </lineage>
</organism>
<keyword evidence="3" id="KW-1185">Reference proteome</keyword>
<feature type="non-terminal residue" evidence="2">
    <location>
        <position position="1"/>
    </location>
</feature>
<proteinExistence type="predicted"/>
<accession>A0A8S3YWK9</accession>
<name>A0A8S3YWK9_9EUPU</name>
<sequence length="84" mass="9840">MSFESPDGDSYTGDDERKRDSSRKRDGKKEKKEKGYQVFEEEDSEEEQLVLAEEIKSPSKAKKERLKPTFKFPVPVRKEKGKEK</sequence>
<dbReference type="EMBL" id="CAJHNH020000935">
    <property type="protein sequence ID" value="CAG5120618.1"/>
    <property type="molecule type" value="Genomic_DNA"/>
</dbReference>
<feature type="compositionally biased region" description="Basic and acidic residues" evidence="1">
    <location>
        <begin position="14"/>
        <end position="35"/>
    </location>
</feature>
<reference evidence="2" key="1">
    <citation type="submission" date="2021-04" db="EMBL/GenBank/DDBJ databases">
        <authorList>
            <consortium name="Molecular Ecology Group"/>
        </authorList>
    </citation>
    <scope>NUCLEOTIDE SEQUENCE</scope>
</reference>
<comment type="caution">
    <text evidence="2">The sequence shown here is derived from an EMBL/GenBank/DDBJ whole genome shotgun (WGS) entry which is preliminary data.</text>
</comment>
<evidence type="ECO:0000256" key="1">
    <source>
        <dbReference type="SAM" id="MobiDB-lite"/>
    </source>
</evidence>
<gene>
    <name evidence="2" type="ORF">CUNI_LOCUS6176</name>
</gene>